<dbReference type="Proteomes" id="UP000198984">
    <property type="component" value="Unassembled WGS sequence"/>
</dbReference>
<dbReference type="GO" id="GO:0005975">
    <property type="term" value="P:carbohydrate metabolic process"/>
    <property type="evidence" value="ECO:0007669"/>
    <property type="project" value="InterPro"/>
</dbReference>
<dbReference type="InterPro" id="IPR012341">
    <property type="entry name" value="6hp_glycosidase-like_sf"/>
</dbReference>
<dbReference type="AlphaFoldDB" id="A0A1H8ITE1"/>
<proteinExistence type="predicted"/>
<dbReference type="PANTHER" id="PTHR34987:SF6">
    <property type="entry name" value="ALPHA-L-RHAMNOSIDASE SIX-HAIRPIN GLYCOSIDASE DOMAIN-CONTAINING PROTEIN"/>
    <property type="match status" value="1"/>
</dbReference>
<reference evidence="1 2" key="1">
    <citation type="submission" date="2016-10" db="EMBL/GenBank/DDBJ databases">
        <authorList>
            <person name="de Groot N.N."/>
        </authorList>
    </citation>
    <scope>NUCLEOTIDE SEQUENCE [LARGE SCALE GENOMIC DNA]</scope>
    <source>
        <strain evidence="1 2">DSM 21039</strain>
    </source>
</reference>
<name>A0A1H8ITE1_9BACT</name>
<protein>
    <submittedName>
        <fullName evidence="1">Uncharacterized protein</fullName>
    </submittedName>
</protein>
<evidence type="ECO:0000313" key="1">
    <source>
        <dbReference type="EMBL" id="SEN70938.1"/>
    </source>
</evidence>
<organism evidence="1 2">
    <name type="scientific">Chitinophaga rupis</name>
    <dbReference type="NCBI Taxonomy" id="573321"/>
    <lineage>
        <taxon>Bacteria</taxon>
        <taxon>Pseudomonadati</taxon>
        <taxon>Bacteroidota</taxon>
        <taxon>Chitinophagia</taxon>
        <taxon>Chitinophagales</taxon>
        <taxon>Chitinophagaceae</taxon>
        <taxon>Chitinophaga</taxon>
    </lineage>
</organism>
<keyword evidence="2" id="KW-1185">Reference proteome</keyword>
<dbReference type="SUPFAM" id="SSF48208">
    <property type="entry name" value="Six-hairpin glycosidases"/>
    <property type="match status" value="1"/>
</dbReference>
<accession>A0A1H8ITE1</accession>
<gene>
    <name evidence="1" type="ORF">SAMN04488505_11252</name>
</gene>
<dbReference type="InterPro" id="IPR008928">
    <property type="entry name" value="6-hairpin_glycosidase_sf"/>
</dbReference>
<evidence type="ECO:0000313" key="2">
    <source>
        <dbReference type="Proteomes" id="UP000198984"/>
    </source>
</evidence>
<dbReference type="STRING" id="573321.SAMN04488505_11252"/>
<dbReference type="PANTHER" id="PTHR34987">
    <property type="entry name" value="C, PUTATIVE (AFU_ORTHOLOGUE AFUA_3G02880)-RELATED"/>
    <property type="match status" value="1"/>
</dbReference>
<dbReference type="Gene3D" id="1.50.10.10">
    <property type="match status" value="1"/>
</dbReference>
<sequence length="833" mass="93053">MFIKNLCLVFTCFSGLLLPVISQGSPRKDSNIIRISSPKITMTIDCDNKASIISLVINGQEVVSSKDGMYTAVKAAGILCSSMQLKAKPVVKQTPNSTIISGINYGNENITIRESWIFTRVGEAIQWEIKRALPQAIKVEEAGMPVLNFNSIDTWEGAYQGYGGLAWFYLFNEKESTYGVHTKSSSFWNSKSGNGLTVTVDAPGKQVAMKYSRANDNRLAYAVTVSNNAMIPVSDSGTNRRLFVRNRTDVWAPFTMPAGASSQRITFRYFDFNEKYGRGKFAGINGTAVSAVLNTIARIGVIDSLHFGGNSWHTPYGPICLHEQYIAQMGLGINDPDYLNGYQSCLDYYRDHAIKPDGRVYPRWAYTNEDAMPGAFNKEGFYEAQWGILMDSNPDFVTNVAELYDMTGNKSWVKSHQRSCEKALDWILKRDANNNGLVEMMTDSQEQKRSSDWIDIIWASYENAFVNAKLYLALTKWAAIEGQLGNPAKEQQYKAFAAKLKNSFNKPVSNGGFWDNDHQCYVHWLDKAQQPHGRNMVTPVNFMAIAYGICDDAGRTKLILDNIEQQMVKEQLFFWPLAMTSYAAGEGRESQYPFPEYENGDLFLSWGSVAIKAYAAHDPEIALKYVKNVLEQYNKDGLAFQRYGRIKQDGRGDDILSGNSLSIVGLYQAIYGINPLYNRLLLDPHITPALAGTELTYNNQHQRLVINLDSNNYAVSNKVFKIISPKRFGFNATKNNVFYFDGDSSSAALQVTTNNPLTIHIKNWSADNMRWTQTTAAPTLSPLTYNIHGLKPGADHTFSVDGKVVKKVRSDGKGNCIITYIPSAHSAAITISR</sequence>
<dbReference type="EMBL" id="FOBB01000012">
    <property type="protein sequence ID" value="SEN70938.1"/>
    <property type="molecule type" value="Genomic_DNA"/>
</dbReference>